<dbReference type="InterPro" id="IPR000352">
    <property type="entry name" value="Pep_chain_release_fac_I"/>
</dbReference>
<comment type="similarity">
    <text evidence="1">Belongs to the prokaryotic/mitochondrial release factor family.</text>
</comment>
<dbReference type="OrthoDB" id="2019491at2759"/>
<keyword evidence="2" id="KW-0488">Methylation</keyword>
<dbReference type="Pfam" id="PF03462">
    <property type="entry name" value="PCRF"/>
    <property type="match status" value="1"/>
</dbReference>
<keyword evidence="3" id="KW-0648">Protein biosynthesis</keyword>
<dbReference type="FunFam" id="3.30.160.20:FF:000004">
    <property type="entry name" value="Peptide chain release factor 1"/>
    <property type="match status" value="1"/>
</dbReference>
<evidence type="ECO:0000259" key="4">
    <source>
        <dbReference type="PROSITE" id="PS00745"/>
    </source>
</evidence>
<evidence type="ECO:0000256" key="3">
    <source>
        <dbReference type="ARBA" id="ARBA00022917"/>
    </source>
</evidence>
<comment type="caution">
    <text evidence="5">The sequence shown here is derived from an EMBL/GenBank/DDBJ whole genome shotgun (WGS) entry which is preliminary data.</text>
</comment>
<dbReference type="Gene3D" id="3.30.160.20">
    <property type="match status" value="1"/>
</dbReference>
<proteinExistence type="inferred from homology"/>
<feature type="domain" description="Prokaryotic-type class I peptide chain release factors" evidence="4">
    <location>
        <begin position="247"/>
        <end position="263"/>
    </location>
</feature>
<dbReference type="AlphaFoldDB" id="A0A9J6CDN5"/>
<dbReference type="SMART" id="SM00937">
    <property type="entry name" value="PCRF"/>
    <property type="match status" value="1"/>
</dbReference>
<name>A0A9J6CDN5_POLVA</name>
<accession>A0A9J6CDN5</accession>
<evidence type="ECO:0000313" key="5">
    <source>
        <dbReference type="EMBL" id="KAG5680037.1"/>
    </source>
</evidence>
<dbReference type="GO" id="GO:0005737">
    <property type="term" value="C:cytoplasm"/>
    <property type="evidence" value="ECO:0007669"/>
    <property type="project" value="UniProtKB-ARBA"/>
</dbReference>
<evidence type="ECO:0000313" key="6">
    <source>
        <dbReference type="Proteomes" id="UP001107558"/>
    </source>
</evidence>
<gene>
    <name evidence="5" type="ORF">PVAND_009568</name>
</gene>
<evidence type="ECO:0000256" key="2">
    <source>
        <dbReference type="ARBA" id="ARBA00022481"/>
    </source>
</evidence>
<dbReference type="Gene3D" id="3.30.70.1660">
    <property type="match status" value="1"/>
</dbReference>
<dbReference type="Pfam" id="PF00472">
    <property type="entry name" value="RF-1"/>
    <property type="match status" value="1"/>
</dbReference>
<evidence type="ECO:0000256" key="1">
    <source>
        <dbReference type="ARBA" id="ARBA00010835"/>
    </source>
</evidence>
<dbReference type="PROSITE" id="PS00745">
    <property type="entry name" value="RF_PROK_I"/>
    <property type="match status" value="1"/>
</dbReference>
<dbReference type="PANTHER" id="PTHR43804:SF7">
    <property type="entry name" value="LD18447P"/>
    <property type="match status" value="1"/>
</dbReference>
<keyword evidence="6" id="KW-1185">Reference proteome</keyword>
<dbReference type="InterPro" id="IPR045853">
    <property type="entry name" value="Pep_chain_release_fac_I_sf"/>
</dbReference>
<protein>
    <recommendedName>
        <fullName evidence="4">Prokaryotic-type class I peptide chain release factors domain-containing protein</fullName>
    </recommendedName>
</protein>
<dbReference type="Proteomes" id="UP001107558">
    <property type="component" value="Chromosome 1"/>
</dbReference>
<dbReference type="InterPro" id="IPR050057">
    <property type="entry name" value="Prokaryotic/Mito_RF"/>
</dbReference>
<dbReference type="PANTHER" id="PTHR43804">
    <property type="entry name" value="LD18447P"/>
    <property type="match status" value="1"/>
</dbReference>
<reference evidence="5" key="1">
    <citation type="submission" date="2021-03" db="EMBL/GenBank/DDBJ databases">
        <title>Chromosome level genome of the anhydrobiotic midge Polypedilum vanderplanki.</title>
        <authorList>
            <person name="Yoshida Y."/>
            <person name="Kikawada T."/>
            <person name="Gusev O."/>
        </authorList>
    </citation>
    <scope>NUCLEOTIDE SEQUENCE</scope>
    <source>
        <strain evidence="5">NIAS01</strain>
        <tissue evidence="5">Whole body or cell culture</tissue>
    </source>
</reference>
<dbReference type="EMBL" id="JADBJN010000001">
    <property type="protein sequence ID" value="KAG5680037.1"/>
    <property type="molecule type" value="Genomic_DNA"/>
</dbReference>
<dbReference type="GO" id="GO:0003747">
    <property type="term" value="F:translation release factor activity"/>
    <property type="evidence" value="ECO:0007669"/>
    <property type="project" value="InterPro"/>
</dbReference>
<organism evidence="5 6">
    <name type="scientific">Polypedilum vanderplanki</name>
    <name type="common">Sleeping chironomid midge</name>
    <dbReference type="NCBI Taxonomy" id="319348"/>
    <lineage>
        <taxon>Eukaryota</taxon>
        <taxon>Metazoa</taxon>
        <taxon>Ecdysozoa</taxon>
        <taxon>Arthropoda</taxon>
        <taxon>Hexapoda</taxon>
        <taxon>Insecta</taxon>
        <taxon>Pterygota</taxon>
        <taxon>Neoptera</taxon>
        <taxon>Endopterygota</taxon>
        <taxon>Diptera</taxon>
        <taxon>Nematocera</taxon>
        <taxon>Chironomoidea</taxon>
        <taxon>Chironomidae</taxon>
        <taxon>Chironominae</taxon>
        <taxon>Polypedilum</taxon>
        <taxon>Polypedilum</taxon>
    </lineage>
</organism>
<dbReference type="SUPFAM" id="SSF75620">
    <property type="entry name" value="Release factor"/>
    <property type="match status" value="1"/>
</dbReference>
<sequence>MILRSFSQLINRNLILSSVNLKNNFYSKHVNELFITKADIYTEKVVNKDDSSKAINLKKLFNQFKTLSASINDVKKELNVDGIDKELLTLMKEEQNEMEKEKFSMVEKILNEIYEYEQMKDPNRIPNDSGCLFEISPGVGGKESQLFAAELCNMYQQYFNAKCWDLSDEESDVFESEYMKHYKAKIEGYSVWDHMKYEIGVHRVQRVPKTEAKGRIHTSTVTVACIPITNTIPIELNEKDLKIETKRASGAGGQHVNTTESAVRITHLPTKISVECQEGRSQIKNREIAMKKLLKIMKENALNESFEKYLKTRRNQIGSGNRNEKIRTYNFSQDRLTDHRLSALGNDDIESTVYNLEEFMQSPKRLDSLIDSLRIADREQSLVELLQNLK</sequence>
<dbReference type="InterPro" id="IPR005139">
    <property type="entry name" value="PCRF"/>
</dbReference>